<reference evidence="3" key="2">
    <citation type="submission" date="2012-11" db="EMBL/GenBank/DDBJ databases">
        <authorList>
            <person name="Kuo A."/>
            <person name="Curtis B.A."/>
            <person name="Tanifuji G."/>
            <person name="Burki F."/>
            <person name="Gruber A."/>
            <person name="Irimia M."/>
            <person name="Maruyama S."/>
            <person name="Arias M.C."/>
            <person name="Ball S.G."/>
            <person name="Gile G.H."/>
            <person name="Hirakawa Y."/>
            <person name="Hopkins J.F."/>
            <person name="Rensing S.A."/>
            <person name="Schmutz J."/>
            <person name="Symeonidi A."/>
            <person name="Elias M."/>
            <person name="Eveleigh R.J."/>
            <person name="Herman E.K."/>
            <person name="Klute M.J."/>
            <person name="Nakayama T."/>
            <person name="Obornik M."/>
            <person name="Reyes-Prieto A."/>
            <person name="Armbrust E.V."/>
            <person name="Aves S.J."/>
            <person name="Beiko R.G."/>
            <person name="Coutinho P."/>
            <person name="Dacks J.B."/>
            <person name="Durnford D.G."/>
            <person name="Fast N.M."/>
            <person name="Green B.R."/>
            <person name="Grisdale C."/>
            <person name="Hempe F."/>
            <person name="Henrissat B."/>
            <person name="Hoppner M.P."/>
            <person name="Ishida K.-I."/>
            <person name="Kim E."/>
            <person name="Koreny L."/>
            <person name="Kroth P.G."/>
            <person name="Liu Y."/>
            <person name="Malik S.-B."/>
            <person name="Maier U.G."/>
            <person name="McRose D."/>
            <person name="Mock T."/>
            <person name="Neilson J.A."/>
            <person name="Onodera N.T."/>
            <person name="Poole A.M."/>
            <person name="Pritham E.J."/>
            <person name="Richards T.A."/>
            <person name="Rocap G."/>
            <person name="Roy S.W."/>
            <person name="Sarai C."/>
            <person name="Schaack S."/>
            <person name="Shirato S."/>
            <person name="Slamovits C.H."/>
            <person name="Spencer D.F."/>
            <person name="Suzuki S."/>
            <person name="Worden A.Z."/>
            <person name="Zauner S."/>
            <person name="Barry K."/>
            <person name="Bell C."/>
            <person name="Bharti A.K."/>
            <person name="Crow J.A."/>
            <person name="Grimwood J."/>
            <person name="Kramer R."/>
            <person name="Lindquist E."/>
            <person name="Lucas S."/>
            <person name="Salamov A."/>
            <person name="McFadden G.I."/>
            <person name="Lane C.E."/>
            <person name="Keeling P.J."/>
            <person name="Gray M.W."/>
            <person name="Grigoriev I.V."/>
            <person name="Archibald J.M."/>
        </authorList>
    </citation>
    <scope>NUCLEOTIDE SEQUENCE</scope>
    <source>
        <strain evidence="3">CCMP2712</strain>
    </source>
</reference>
<gene>
    <name evidence="1" type="ORF">GUITHDRAFT_150904</name>
</gene>
<dbReference type="Proteomes" id="UP000011087">
    <property type="component" value="Unassembled WGS sequence"/>
</dbReference>
<reference evidence="2" key="3">
    <citation type="submission" date="2016-03" db="UniProtKB">
        <authorList>
            <consortium name="EnsemblProtists"/>
        </authorList>
    </citation>
    <scope>IDENTIFICATION</scope>
</reference>
<evidence type="ECO:0008006" key="4">
    <source>
        <dbReference type="Google" id="ProtNLM"/>
    </source>
</evidence>
<proteinExistence type="predicted"/>
<dbReference type="PaxDb" id="55529-EKX51435"/>
<dbReference type="EMBL" id="JH992975">
    <property type="protein sequence ID" value="EKX51435.1"/>
    <property type="molecule type" value="Genomic_DNA"/>
</dbReference>
<reference evidence="1 3" key="1">
    <citation type="journal article" date="2012" name="Nature">
        <title>Algal genomes reveal evolutionary mosaicism and the fate of nucleomorphs.</title>
        <authorList>
            <consortium name="DOE Joint Genome Institute"/>
            <person name="Curtis B.A."/>
            <person name="Tanifuji G."/>
            <person name="Burki F."/>
            <person name="Gruber A."/>
            <person name="Irimia M."/>
            <person name="Maruyama S."/>
            <person name="Arias M.C."/>
            <person name="Ball S.G."/>
            <person name="Gile G.H."/>
            <person name="Hirakawa Y."/>
            <person name="Hopkins J.F."/>
            <person name="Kuo A."/>
            <person name="Rensing S.A."/>
            <person name="Schmutz J."/>
            <person name="Symeonidi A."/>
            <person name="Elias M."/>
            <person name="Eveleigh R.J."/>
            <person name="Herman E.K."/>
            <person name="Klute M.J."/>
            <person name="Nakayama T."/>
            <person name="Obornik M."/>
            <person name="Reyes-Prieto A."/>
            <person name="Armbrust E.V."/>
            <person name="Aves S.J."/>
            <person name="Beiko R.G."/>
            <person name="Coutinho P."/>
            <person name="Dacks J.B."/>
            <person name="Durnford D.G."/>
            <person name="Fast N.M."/>
            <person name="Green B.R."/>
            <person name="Grisdale C.J."/>
            <person name="Hempel F."/>
            <person name="Henrissat B."/>
            <person name="Hoppner M.P."/>
            <person name="Ishida K."/>
            <person name="Kim E."/>
            <person name="Koreny L."/>
            <person name="Kroth P.G."/>
            <person name="Liu Y."/>
            <person name="Malik S.B."/>
            <person name="Maier U.G."/>
            <person name="McRose D."/>
            <person name="Mock T."/>
            <person name="Neilson J.A."/>
            <person name="Onodera N.T."/>
            <person name="Poole A.M."/>
            <person name="Pritham E.J."/>
            <person name="Richards T.A."/>
            <person name="Rocap G."/>
            <person name="Roy S.W."/>
            <person name="Sarai C."/>
            <person name="Schaack S."/>
            <person name="Shirato S."/>
            <person name="Slamovits C.H."/>
            <person name="Spencer D.F."/>
            <person name="Suzuki S."/>
            <person name="Worden A.Z."/>
            <person name="Zauner S."/>
            <person name="Barry K."/>
            <person name="Bell C."/>
            <person name="Bharti A.K."/>
            <person name="Crow J.A."/>
            <person name="Grimwood J."/>
            <person name="Kramer R."/>
            <person name="Lindquist E."/>
            <person name="Lucas S."/>
            <person name="Salamov A."/>
            <person name="McFadden G.I."/>
            <person name="Lane C.E."/>
            <person name="Keeling P.J."/>
            <person name="Gray M.W."/>
            <person name="Grigoriev I.V."/>
            <person name="Archibald J.M."/>
        </authorList>
    </citation>
    <scope>NUCLEOTIDE SEQUENCE</scope>
    <source>
        <strain evidence="1 3">CCMP2712</strain>
    </source>
</reference>
<accession>L1JTB1</accession>
<dbReference type="SUPFAM" id="SSF52833">
    <property type="entry name" value="Thioredoxin-like"/>
    <property type="match status" value="1"/>
</dbReference>
<keyword evidence="3" id="KW-1185">Reference proteome</keyword>
<evidence type="ECO:0000313" key="2">
    <source>
        <dbReference type="EnsemblProtists" id="EKX51435"/>
    </source>
</evidence>
<protein>
    <recommendedName>
        <fullName evidence="4">Ribosomal protein/NADH dehydrogenase domain-containing protein</fullName>
    </recommendedName>
</protein>
<sequence>MAELRFLINPRAPHTEGCSKFIIKHYAFLKGLNPEMTFLVRETANTSWEPVVEAVYQGFKANETTRVTNMTEEQIFAEVKRFNDVGIEHNKHVEYLLPDII</sequence>
<dbReference type="RefSeq" id="XP_005838415.1">
    <property type="nucleotide sequence ID" value="XM_005838358.1"/>
</dbReference>
<dbReference type="InterPro" id="IPR036249">
    <property type="entry name" value="Thioredoxin-like_sf"/>
</dbReference>
<dbReference type="Gene3D" id="3.40.30.10">
    <property type="entry name" value="Glutaredoxin"/>
    <property type="match status" value="1"/>
</dbReference>
<organism evidence="1">
    <name type="scientific">Guillardia theta (strain CCMP2712)</name>
    <name type="common">Cryptophyte</name>
    <dbReference type="NCBI Taxonomy" id="905079"/>
    <lineage>
        <taxon>Eukaryota</taxon>
        <taxon>Cryptophyceae</taxon>
        <taxon>Pyrenomonadales</taxon>
        <taxon>Geminigeraceae</taxon>
        <taxon>Guillardia</taxon>
    </lineage>
</organism>
<dbReference type="KEGG" id="gtt:GUITHDRAFT_150904"/>
<dbReference type="GeneID" id="17308069"/>
<evidence type="ECO:0000313" key="3">
    <source>
        <dbReference type="Proteomes" id="UP000011087"/>
    </source>
</evidence>
<name>L1JTB1_GUITC</name>
<dbReference type="AlphaFoldDB" id="L1JTB1"/>
<evidence type="ECO:0000313" key="1">
    <source>
        <dbReference type="EMBL" id="EKX51435.1"/>
    </source>
</evidence>
<dbReference type="EnsemblProtists" id="EKX51435">
    <property type="protein sequence ID" value="EKX51435"/>
    <property type="gene ID" value="GUITHDRAFT_150904"/>
</dbReference>
<dbReference type="HOGENOM" id="CLU_2297049_0_0_1"/>